<evidence type="ECO:0000313" key="2">
    <source>
        <dbReference type="Proteomes" id="UP000466607"/>
    </source>
</evidence>
<reference evidence="1 2" key="1">
    <citation type="journal article" date="2019" name="Emerg. Microbes Infect.">
        <title>Comprehensive subspecies identification of 175 nontuberculous mycobacteria species based on 7547 genomic profiles.</title>
        <authorList>
            <person name="Matsumoto Y."/>
            <person name="Kinjo T."/>
            <person name="Motooka D."/>
            <person name="Nabeya D."/>
            <person name="Jung N."/>
            <person name="Uechi K."/>
            <person name="Horii T."/>
            <person name="Iida T."/>
            <person name="Fujita J."/>
            <person name="Nakamura S."/>
        </authorList>
    </citation>
    <scope>NUCLEOTIDE SEQUENCE [LARGE SCALE GENOMIC DNA]</scope>
    <source>
        <strain evidence="1 2">JCM 17423</strain>
    </source>
</reference>
<sequence length="157" mass="17523">MTDWQWGWRFCQKCGNMHWPEAGDGVCQTGGGHRPQGLLFALPFNRPVGAKSERNFYFCRACHSLFQQKAFGGGSDLGRCPEGGQHDRTDSFEFVLTKDRPVNNAQDKWAVCVNCHVLWFGPVNGHCPSATHGHNPGGGNFPIFHINHSTDPDDWIP</sequence>
<organism evidence="1 2">
    <name type="scientific">Mycolicibacterium litorale</name>
    <dbReference type="NCBI Taxonomy" id="758802"/>
    <lineage>
        <taxon>Bacteria</taxon>
        <taxon>Bacillati</taxon>
        <taxon>Actinomycetota</taxon>
        <taxon>Actinomycetes</taxon>
        <taxon>Mycobacteriales</taxon>
        <taxon>Mycobacteriaceae</taxon>
        <taxon>Mycolicibacterium</taxon>
    </lineage>
</organism>
<dbReference type="RefSeq" id="WP_134053261.1">
    <property type="nucleotide sequence ID" value="NZ_AP022586.1"/>
</dbReference>
<dbReference type="AlphaFoldDB" id="A0AAD1IL74"/>
<gene>
    <name evidence="1" type="ORF">MLIT_25330</name>
</gene>
<keyword evidence="2" id="KW-1185">Reference proteome</keyword>
<name>A0AAD1IL74_9MYCO</name>
<protein>
    <submittedName>
        <fullName evidence="1">Uncharacterized protein</fullName>
    </submittedName>
</protein>
<accession>A0AAD1IL74</accession>
<dbReference type="Proteomes" id="UP000466607">
    <property type="component" value="Chromosome"/>
</dbReference>
<dbReference type="EMBL" id="AP022586">
    <property type="protein sequence ID" value="BBY16941.1"/>
    <property type="molecule type" value="Genomic_DNA"/>
</dbReference>
<proteinExistence type="predicted"/>
<evidence type="ECO:0000313" key="1">
    <source>
        <dbReference type="EMBL" id="BBY16941.1"/>
    </source>
</evidence>